<gene>
    <name evidence="6" type="ORF">CISIN_1g013579mg</name>
</gene>
<dbReference type="FunFam" id="1.10.630.10:FF:000011">
    <property type="entry name" value="Cytochrome P450 83B1"/>
    <property type="match status" value="1"/>
</dbReference>
<dbReference type="GO" id="GO:0016705">
    <property type="term" value="F:oxidoreductase activity, acting on paired donors, with incorporation or reduction of molecular oxygen"/>
    <property type="evidence" value="ECO:0007669"/>
    <property type="project" value="InterPro"/>
</dbReference>
<dbReference type="PANTHER" id="PTHR47955">
    <property type="entry name" value="CYTOCHROME P450 FAMILY 71 PROTEIN"/>
    <property type="match status" value="1"/>
</dbReference>
<dbReference type="AlphaFoldDB" id="A0A067G166"/>
<comment type="cofactor">
    <cofactor evidence="4">
        <name>heme</name>
        <dbReference type="ChEBI" id="CHEBI:30413"/>
    </cofactor>
</comment>
<evidence type="ECO:0000256" key="5">
    <source>
        <dbReference type="RuleBase" id="RU000461"/>
    </source>
</evidence>
<dbReference type="EMBL" id="KK784892">
    <property type="protein sequence ID" value="KDO69457.1"/>
    <property type="molecule type" value="Genomic_DNA"/>
</dbReference>
<evidence type="ECO:0000256" key="2">
    <source>
        <dbReference type="ARBA" id="ARBA00022723"/>
    </source>
</evidence>
<reference evidence="6 7" key="1">
    <citation type="submission" date="2014-04" db="EMBL/GenBank/DDBJ databases">
        <authorList>
            <consortium name="International Citrus Genome Consortium"/>
            <person name="Gmitter F."/>
            <person name="Chen C."/>
            <person name="Farmerie W."/>
            <person name="Harkins T."/>
            <person name="Desany B."/>
            <person name="Mohiuddin M."/>
            <person name="Kodira C."/>
            <person name="Borodovsky M."/>
            <person name="Lomsadze A."/>
            <person name="Burns P."/>
            <person name="Jenkins J."/>
            <person name="Prochnik S."/>
            <person name="Shu S."/>
            <person name="Chapman J."/>
            <person name="Pitluck S."/>
            <person name="Schmutz J."/>
            <person name="Rokhsar D."/>
        </authorList>
    </citation>
    <scope>NUCLEOTIDE SEQUENCE</scope>
</reference>
<dbReference type="PRINTS" id="PR00463">
    <property type="entry name" value="EP450I"/>
</dbReference>
<dbReference type="InterPro" id="IPR001128">
    <property type="entry name" value="Cyt_P450"/>
</dbReference>
<dbReference type="PROSITE" id="PS00086">
    <property type="entry name" value="CYTOCHROME_P450"/>
    <property type="match status" value="1"/>
</dbReference>
<organism evidence="6 7">
    <name type="scientific">Citrus sinensis</name>
    <name type="common">Sweet orange</name>
    <name type="synonym">Citrus aurantium var. sinensis</name>
    <dbReference type="NCBI Taxonomy" id="2711"/>
    <lineage>
        <taxon>Eukaryota</taxon>
        <taxon>Viridiplantae</taxon>
        <taxon>Streptophyta</taxon>
        <taxon>Embryophyta</taxon>
        <taxon>Tracheophyta</taxon>
        <taxon>Spermatophyta</taxon>
        <taxon>Magnoliopsida</taxon>
        <taxon>eudicotyledons</taxon>
        <taxon>Gunneridae</taxon>
        <taxon>Pentapetalae</taxon>
        <taxon>rosids</taxon>
        <taxon>malvids</taxon>
        <taxon>Sapindales</taxon>
        <taxon>Rutaceae</taxon>
        <taxon>Aurantioideae</taxon>
        <taxon>Citrus</taxon>
    </lineage>
</organism>
<dbReference type="InterPro" id="IPR036396">
    <property type="entry name" value="Cyt_P450_sf"/>
</dbReference>
<keyword evidence="4 5" id="KW-0349">Heme</keyword>
<proteinExistence type="inferred from homology"/>
<keyword evidence="5" id="KW-0560">Oxidoreductase</keyword>
<comment type="similarity">
    <text evidence="1 5">Belongs to the cytochrome P450 family.</text>
</comment>
<dbReference type="PRINTS" id="PR00385">
    <property type="entry name" value="P450"/>
</dbReference>
<keyword evidence="7" id="KW-1185">Reference proteome</keyword>
<protein>
    <recommendedName>
        <fullName evidence="8">Cytochrome P450 71A1</fullName>
    </recommendedName>
</protein>
<name>A0A067G166_CITSI</name>
<dbReference type="Gene3D" id="1.10.630.10">
    <property type="entry name" value="Cytochrome P450"/>
    <property type="match status" value="1"/>
</dbReference>
<evidence type="ECO:0000256" key="1">
    <source>
        <dbReference type="ARBA" id="ARBA00010617"/>
    </source>
</evidence>
<dbReference type="GO" id="GO:0004497">
    <property type="term" value="F:monooxygenase activity"/>
    <property type="evidence" value="ECO:0007669"/>
    <property type="project" value="UniProtKB-KW"/>
</dbReference>
<dbReference type="Proteomes" id="UP000027120">
    <property type="component" value="Unassembled WGS sequence"/>
</dbReference>
<dbReference type="SUPFAM" id="SSF48264">
    <property type="entry name" value="Cytochrome P450"/>
    <property type="match status" value="1"/>
</dbReference>
<dbReference type="InterPro" id="IPR017972">
    <property type="entry name" value="Cyt_P450_CS"/>
</dbReference>
<evidence type="ECO:0000256" key="3">
    <source>
        <dbReference type="ARBA" id="ARBA00023004"/>
    </source>
</evidence>
<dbReference type="PANTHER" id="PTHR47955:SF15">
    <property type="entry name" value="CYTOCHROME P450 71A2-LIKE"/>
    <property type="match status" value="1"/>
</dbReference>
<dbReference type="STRING" id="2711.A0A067G166"/>
<accession>A0A067G166</accession>
<keyword evidence="3 4" id="KW-0408">Iron</keyword>
<dbReference type="SMR" id="A0A067G166"/>
<dbReference type="eggNOG" id="KOG0156">
    <property type="taxonomic scope" value="Eukaryota"/>
</dbReference>
<dbReference type="GO" id="GO:0020037">
    <property type="term" value="F:heme binding"/>
    <property type="evidence" value="ECO:0007669"/>
    <property type="project" value="InterPro"/>
</dbReference>
<dbReference type="GO" id="GO:0005506">
    <property type="term" value="F:iron ion binding"/>
    <property type="evidence" value="ECO:0007669"/>
    <property type="project" value="InterPro"/>
</dbReference>
<dbReference type="CDD" id="cd11072">
    <property type="entry name" value="CYP71-like"/>
    <property type="match status" value="1"/>
</dbReference>
<keyword evidence="5" id="KW-0503">Monooxygenase</keyword>
<dbReference type="InterPro" id="IPR002401">
    <property type="entry name" value="Cyt_P450_E_grp-I"/>
</dbReference>
<dbReference type="PaxDb" id="2711-XP_006476906.1"/>
<evidence type="ECO:0000313" key="6">
    <source>
        <dbReference type="EMBL" id="KDO69457.1"/>
    </source>
</evidence>
<sequence length="440" mass="49626">MYVYFGNTPSLVVSSAELASQVMKTHDIAFSNRPKTIAAHILLYECKDLGNVNYGEYWRQLRKICVLELLSSKRVQSAQHVRVEEVSCLINKIRRSCLNGGAINLSEMLLAVSNNIASRCVFGRKVEEEEGGGRGNGGSKFGELTRRQMMLMTSFCFGDLYPSLKWIDVLTGFIGRLHETAAALGDLLDQVIEEHRVSLTDNDQSDKKDFVHILLQLQENGNLAIELSQDTIKAILMDMFVGGTDTTATALEWVMAELLKDPRIMKRAQEEVRGVLKGKLNIDMKDIDKMDYIKCVIKETLRLHAPVPLLVPRETAESVKLNGYDIPAKTRVFVNGWAIQRDPKEWDRPEEFLPERFENNPTDYRGQDFQFIPFGAGRRGCPGMSFAIASVEYVVANLLYWFDWKLPFGVVLDMTEASGVTLQRKSPLHVVPTLYSPVPV</sequence>
<evidence type="ECO:0000313" key="7">
    <source>
        <dbReference type="Proteomes" id="UP000027120"/>
    </source>
</evidence>
<dbReference type="Pfam" id="PF00067">
    <property type="entry name" value="p450"/>
    <property type="match status" value="1"/>
</dbReference>
<evidence type="ECO:0008006" key="8">
    <source>
        <dbReference type="Google" id="ProtNLM"/>
    </source>
</evidence>
<feature type="binding site" description="axial binding residue" evidence="4">
    <location>
        <position position="381"/>
    </location>
    <ligand>
        <name>heme</name>
        <dbReference type="ChEBI" id="CHEBI:30413"/>
    </ligand>
    <ligandPart>
        <name>Fe</name>
        <dbReference type="ChEBI" id="CHEBI:18248"/>
    </ligandPart>
</feature>
<keyword evidence="2 4" id="KW-0479">Metal-binding</keyword>
<evidence type="ECO:0000256" key="4">
    <source>
        <dbReference type="PIRSR" id="PIRSR602401-1"/>
    </source>
</evidence>